<dbReference type="PROSITE" id="PS50237">
    <property type="entry name" value="HECT"/>
    <property type="match status" value="1"/>
</dbReference>
<accession>A0A9Q0S360</accession>
<keyword evidence="5" id="KW-0677">Repeat</keyword>
<feature type="domain" description="WW" evidence="9">
    <location>
        <begin position="197"/>
        <end position="230"/>
    </location>
</feature>
<dbReference type="FunFam" id="3.90.1750.10:FF:000079">
    <property type="entry name" value="E3 ubiquitin-protein ligase"/>
    <property type="match status" value="1"/>
</dbReference>
<protein>
    <recommendedName>
        <fullName evidence="3">HECT-type E3 ubiquitin transferase</fullName>
        <ecNumber evidence="3">2.3.2.26</ecNumber>
    </recommendedName>
</protein>
<dbReference type="PANTHER" id="PTHR11254:SF440">
    <property type="entry name" value="E3 UBIQUITIN-PROTEIN LIGASE NEDD-4"/>
    <property type="match status" value="1"/>
</dbReference>
<dbReference type="SMART" id="SM00119">
    <property type="entry name" value="HECTc"/>
    <property type="match status" value="1"/>
</dbReference>
<dbReference type="PANTHER" id="PTHR11254">
    <property type="entry name" value="HECT DOMAIN UBIQUITIN-PROTEIN LIGASE"/>
    <property type="match status" value="1"/>
</dbReference>
<evidence type="ECO:0000259" key="9">
    <source>
        <dbReference type="PROSITE" id="PS50020"/>
    </source>
</evidence>
<gene>
    <name evidence="11" type="primary">Nedd4_0</name>
    <name evidence="11" type="ORF">Bhyg_07915</name>
</gene>
<name>A0A9Q0S360_9DIPT</name>
<dbReference type="SUPFAM" id="SSF51045">
    <property type="entry name" value="WW domain"/>
    <property type="match status" value="1"/>
</dbReference>
<comment type="pathway">
    <text evidence="2">Protein modification; protein ubiquitination.</text>
</comment>
<dbReference type="GO" id="GO:0061630">
    <property type="term" value="F:ubiquitin protein ligase activity"/>
    <property type="evidence" value="ECO:0007669"/>
    <property type="project" value="UniProtKB-EC"/>
</dbReference>
<sequence>MRNSARENEIRAAAATEFHRRFHISVDETEGQANQSPLPIIYKVQNDNNNTSLDSVDDNFDFDVNVDENHFALTGTVPTIFVVKNEFSRSGSQSSLNRPTRPAPAAPGFHERVSGRRRAPPVPSRRNASQDNGVTGASLNSPMDNENSNSENEEVDSVESQSNNNATRSITSASQSRQSSTDDQSTGSETVPNNLDAGLPTGWSMQLAPNGRMFFIDHNERKTSWVDPRTGRASPMPNQARKPEDDLGPLPEGIINSVNKTDLLKTKLWIEFEGEAGLDYGGLAREWFFLLSKEMFNPYYGLFEYSAMDNYTLQINPFSGLCNEEHLNYFKFIGKVAGMAVYHGKLLDDWSSNGVLSHVFNRLDLPPYESYYHLKDKLVKAIEGSQGFADKWEQTSQPLQ</sequence>
<evidence type="ECO:0000256" key="5">
    <source>
        <dbReference type="ARBA" id="ARBA00022737"/>
    </source>
</evidence>
<dbReference type="GO" id="GO:0006511">
    <property type="term" value="P:ubiquitin-dependent protein catabolic process"/>
    <property type="evidence" value="ECO:0007669"/>
    <property type="project" value="TreeGrafter"/>
</dbReference>
<dbReference type="GO" id="GO:0009966">
    <property type="term" value="P:regulation of signal transduction"/>
    <property type="evidence" value="ECO:0007669"/>
    <property type="project" value="UniProtKB-ARBA"/>
</dbReference>
<keyword evidence="12" id="KW-1185">Reference proteome</keyword>
<dbReference type="EMBL" id="WJQU01000002">
    <property type="protein sequence ID" value="KAJ6642959.1"/>
    <property type="molecule type" value="Genomic_DNA"/>
</dbReference>
<dbReference type="CDD" id="cd00201">
    <property type="entry name" value="WW"/>
    <property type="match status" value="1"/>
</dbReference>
<feature type="compositionally biased region" description="Polar residues" evidence="8">
    <location>
        <begin position="88"/>
        <end position="98"/>
    </location>
</feature>
<dbReference type="InterPro" id="IPR035983">
    <property type="entry name" value="Hect_E3_ubiquitin_ligase"/>
</dbReference>
<comment type="caution">
    <text evidence="7">Lacks conserved residue(s) required for the propagation of feature annotation.</text>
</comment>
<dbReference type="Gene3D" id="2.20.70.10">
    <property type="match status" value="1"/>
</dbReference>
<dbReference type="InterPro" id="IPR000569">
    <property type="entry name" value="HECT_dom"/>
</dbReference>
<dbReference type="EC" id="2.3.2.26" evidence="3"/>
<dbReference type="GO" id="GO:0019871">
    <property type="term" value="F:sodium channel inhibitor activity"/>
    <property type="evidence" value="ECO:0007669"/>
    <property type="project" value="TreeGrafter"/>
</dbReference>
<proteinExistence type="predicted"/>
<comment type="caution">
    <text evidence="11">The sequence shown here is derived from an EMBL/GenBank/DDBJ whole genome shotgun (WGS) entry which is preliminary data.</text>
</comment>
<comment type="catalytic activity">
    <reaction evidence="1">
        <text>S-ubiquitinyl-[E2 ubiquitin-conjugating enzyme]-L-cysteine + [acceptor protein]-L-lysine = [E2 ubiquitin-conjugating enzyme]-L-cysteine + N(6)-ubiquitinyl-[acceptor protein]-L-lysine.</text>
        <dbReference type="EC" id="2.3.2.26"/>
    </reaction>
</comment>
<feature type="region of interest" description="Disordered" evidence="8">
    <location>
        <begin position="88"/>
        <end position="203"/>
    </location>
</feature>
<dbReference type="Gene3D" id="3.90.1750.10">
    <property type="entry name" value="Hect, E3 ligase catalytic domains"/>
    <property type="match status" value="1"/>
</dbReference>
<feature type="region of interest" description="Disordered" evidence="8">
    <location>
        <begin position="225"/>
        <end position="252"/>
    </location>
</feature>
<evidence type="ECO:0000313" key="12">
    <source>
        <dbReference type="Proteomes" id="UP001151699"/>
    </source>
</evidence>
<dbReference type="GO" id="GO:0016567">
    <property type="term" value="P:protein ubiquitination"/>
    <property type="evidence" value="ECO:0007669"/>
    <property type="project" value="TreeGrafter"/>
</dbReference>
<dbReference type="FunFam" id="2.20.70.10:FF:000037">
    <property type="entry name" value="E3 ubiquitin-protein ligase nedd-4"/>
    <property type="match status" value="1"/>
</dbReference>
<evidence type="ECO:0000256" key="6">
    <source>
        <dbReference type="ARBA" id="ARBA00022786"/>
    </source>
</evidence>
<keyword evidence="4" id="KW-0808">Transferase</keyword>
<evidence type="ECO:0000256" key="7">
    <source>
        <dbReference type="PROSITE-ProRule" id="PRU00104"/>
    </source>
</evidence>
<dbReference type="InterPro" id="IPR001202">
    <property type="entry name" value="WW_dom"/>
</dbReference>
<dbReference type="GO" id="GO:0005737">
    <property type="term" value="C:cytoplasm"/>
    <property type="evidence" value="ECO:0007669"/>
    <property type="project" value="TreeGrafter"/>
</dbReference>
<evidence type="ECO:0000313" key="11">
    <source>
        <dbReference type="EMBL" id="KAJ6642959.1"/>
    </source>
</evidence>
<dbReference type="Pfam" id="PF00397">
    <property type="entry name" value="WW"/>
    <property type="match status" value="1"/>
</dbReference>
<dbReference type="Pfam" id="PF00632">
    <property type="entry name" value="HECT"/>
    <property type="match status" value="1"/>
</dbReference>
<dbReference type="AlphaFoldDB" id="A0A9Q0S360"/>
<dbReference type="GO" id="GO:0048814">
    <property type="term" value="P:regulation of dendrite morphogenesis"/>
    <property type="evidence" value="ECO:0007669"/>
    <property type="project" value="TreeGrafter"/>
</dbReference>
<dbReference type="SUPFAM" id="SSF56204">
    <property type="entry name" value="Hect, E3 ligase catalytic domain"/>
    <property type="match status" value="1"/>
</dbReference>
<dbReference type="SMART" id="SM00456">
    <property type="entry name" value="WW"/>
    <property type="match status" value="1"/>
</dbReference>
<dbReference type="InterPro" id="IPR050409">
    <property type="entry name" value="E3_ubiq-protein_ligase"/>
</dbReference>
<evidence type="ECO:0000256" key="4">
    <source>
        <dbReference type="ARBA" id="ARBA00022679"/>
    </source>
</evidence>
<organism evidence="11 12">
    <name type="scientific">Pseudolycoriella hygida</name>
    <dbReference type="NCBI Taxonomy" id="35572"/>
    <lineage>
        <taxon>Eukaryota</taxon>
        <taxon>Metazoa</taxon>
        <taxon>Ecdysozoa</taxon>
        <taxon>Arthropoda</taxon>
        <taxon>Hexapoda</taxon>
        <taxon>Insecta</taxon>
        <taxon>Pterygota</taxon>
        <taxon>Neoptera</taxon>
        <taxon>Endopterygota</taxon>
        <taxon>Diptera</taxon>
        <taxon>Nematocera</taxon>
        <taxon>Sciaroidea</taxon>
        <taxon>Sciaridae</taxon>
        <taxon>Pseudolycoriella</taxon>
    </lineage>
</organism>
<keyword evidence="6 7" id="KW-0833">Ubl conjugation pathway</keyword>
<dbReference type="InterPro" id="IPR036020">
    <property type="entry name" value="WW_dom_sf"/>
</dbReference>
<evidence type="ECO:0000256" key="3">
    <source>
        <dbReference type="ARBA" id="ARBA00012485"/>
    </source>
</evidence>
<evidence type="ECO:0000256" key="2">
    <source>
        <dbReference type="ARBA" id="ARBA00004906"/>
    </source>
</evidence>
<feature type="compositionally biased region" description="Low complexity" evidence="8">
    <location>
        <begin position="158"/>
        <end position="186"/>
    </location>
</feature>
<evidence type="ECO:0000256" key="8">
    <source>
        <dbReference type="SAM" id="MobiDB-lite"/>
    </source>
</evidence>
<reference evidence="11" key="1">
    <citation type="submission" date="2022-07" db="EMBL/GenBank/DDBJ databases">
        <authorList>
            <person name="Trinca V."/>
            <person name="Uliana J.V.C."/>
            <person name="Torres T.T."/>
            <person name="Ward R.J."/>
            <person name="Monesi N."/>
        </authorList>
    </citation>
    <scope>NUCLEOTIDE SEQUENCE</scope>
    <source>
        <strain evidence="11">HSMRA1968</strain>
        <tissue evidence="11">Whole embryos</tissue>
    </source>
</reference>
<dbReference type="PROSITE" id="PS50020">
    <property type="entry name" value="WW_DOMAIN_2"/>
    <property type="match status" value="1"/>
</dbReference>
<feature type="compositionally biased region" description="Polar residues" evidence="8">
    <location>
        <begin position="126"/>
        <end position="143"/>
    </location>
</feature>
<evidence type="ECO:0000259" key="10">
    <source>
        <dbReference type="PROSITE" id="PS50237"/>
    </source>
</evidence>
<dbReference type="PROSITE" id="PS01159">
    <property type="entry name" value="WW_DOMAIN_1"/>
    <property type="match status" value="1"/>
</dbReference>
<dbReference type="OrthoDB" id="423283at2759"/>
<dbReference type="Proteomes" id="UP001151699">
    <property type="component" value="Chromosome B"/>
</dbReference>
<feature type="domain" description="HECT" evidence="10">
    <location>
        <begin position="259"/>
        <end position="362"/>
    </location>
</feature>
<evidence type="ECO:0000256" key="1">
    <source>
        <dbReference type="ARBA" id="ARBA00000885"/>
    </source>
</evidence>